<evidence type="ECO:0000313" key="2">
    <source>
        <dbReference type="EMBL" id="MCL9810084.1"/>
    </source>
</evidence>
<sequence>MKNLLHIFILLITNIAFCQINYCDNCGIFDNDNPETYKKISKIEVKKYKGSPIFHELNDESKTELLEETINVNYNSFGKVEEFISTEWLSGFESTISSYKLTYDGEEQVISIINQSGPSEHKETFKYDKVKNEAINYVFNYDNVTVDRIIKYKFNENGNVLNRKEYFENGTLYKDDSFKYDNKGNEIFSDYYGVKTSTTIIYNNSGKIVSKHSTNNYKKGGETKFKYNQQGQKIEEERKNLNGGLISKIIYTYDNNLMTKQTEIYYSKGKESSKEVKSYFFNGQGNWIREETTRNDILISICYREINYSN</sequence>
<feature type="chain" id="PRO_5047529168" description="RHS repeat protein" evidence="1">
    <location>
        <begin position="19"/>
        <end position="310"/>
    </location>
</feature>
<dbReference type="EMBL" id="JAMLJM010000012">
    <property type="protein sequence ID" value="MCL9810084.1"/>
    <property type="molecule type" value="Genomic_DNA"/>
</dbReference>
<feature type="signal peptide" evidence="1">
    <location>
        <begin position="1"/>
        <end position="18"/>
    </location>
</feature>
<evidence type="ECO:0000256" key="1">
    <source>
        <dbReference type="SAM" id="SignalP"/>
    </source>
</evidence>
<gene>
    <name evidence="2" type="ORF">NAT50_12030</name>
</gene>
<keyword evidence="3" id="KW-1185">Reference proteome</keyword>
<dbReference type="Gene3D" id="2.180.10.10">
    <property type="entry name" value="RHS repeat-associated core"/>
    <property type="match status" value="1"/>
</dbReference>
<organism evidence="2 3">
    <name type="scientific">Flavobacterium luminosum</name>
    <dbReference type="NCBI Taxonomy" id="2949086"/>
    <lineage>
        <taxon>Bacteria</taxon>
        <taxon>Pseudomonadati</taxon>
        <taxon>Bacteroidota</taxon>
        <taxon>Flavobacteriia</taxon>
        <taxon>Flavobacteriales</taxon>
        <taxon>Flavobacteriaceae</taxon>
        <taxon>Flavobacterium</taxon>
    </lineage>
</organism>
<accession>A0ABT0TRE6</accession>
<protein>
    <recommendedName>
        <fullName evidence="4">RHS repeat protein</fullName>
    </recommendedName>
</protein>
<proteinExistence type="predicted"/>
<comment type="caution">
    <text evidence="2">The sequence shown here is derived from an EMBL/GenBank/DDBJ whole genome shotgun (WGS) entry which is preliminary data.</text>
</comment>
<keyword evidence="1" id="KW-0732">Signal</keyword>
<reference evidence="2 3" key="1">
    <citation type="submission" date="2022-05" db="EMBL/GenBank/DDBJ databases">
        <title>Flavobacterium sp., isolated from activated sludge.</title>
        <authorList>
            <person name="Ran Q."/>
        </authorList>
    </citation>
    <scope>NUCLEOTIDE SEQUENCE [LARGE SCALE GENOMIC DNA]</scope>
    <source>
        <strain evidence="2 3">HXWNR70</strain>
    </source>
</reference>
<dbReference type="RefSeq" id="WP_250593473.1">
    <property type="nucleotide sequence ID" value="NZ_JAMLJM010000012.1"/>
</dbReference>
<evidence type="ECO:0008006" key="4">
    <source>
        <dbReference type="Google" id="ProtNLM"/>
    </source>
</evidence>
<name>A0ABT0TRE6_9FLAO</name>
<dbReference type="Proteomes" id="UP001317191">
    <property type="component" value="Unassembled WGS sequence"/>
</dbReference>
<evidence type="ECO:0000313" key="3">
    <source>
        <dbReference type="Proteomes" id="UP001317191"/>
    </source>
</evidence>